<proteinExistence type="predicted"/>
<organism evidence="2 3">
    <name type="scientific">Pseudomonas putida</name>
    <name type="common">Arthrobacter siderocapsulatus</name>
    <dbReference type="NCBI Taxonomy" id="303"/>
    <lineage>
        <taxon>Bacteria</taxon>
        <taxon>Pseudomonadati</taxon>
        <taxon>Pseudomonadota</taxon>
        <taxon>Gammaproteobacteria</taxon>
        <taxon>Pseudomonadales</taxon>
        <taxon>Pseudomonadaceae</taxon>
        <taxon>Pseudomonas</taxon>
    </lineage>
</organism>
<gene>
    <name evidence="2" type="ORF">B7H17_24190</name>
</gene>
<protein>
    <recommendedName>
        <fullName evidence="1">HTH cro/C1-type domain-containing protein</fullName>
    </recommendedName>
</protein>
<dbReference type="InterPro" id="IPR010982">
    <property type="entry name" value="Lambda_DNA-bd_dom_sf"/>
</dbReference>
<evidence type="ECO:0000313" key="3">
    <source>
        <dbReference type="Proteomes" id="UP000193675"/>
    </source>
</evidence>
<dbReference type="Gene3D" id="1.10.260.40">
    <property type="entry name" value="lambda repressor-like DNA-binding domains"/>
    <property type="match status" value="2"/>
</dbReference>
<sequence>MKKKTSKKKRPFNALRDARNKLGLSQVELAELLDVARTTILSAEQDTPKPWMPIACLGLGNLMFVDESVKPLSGERFASHRERLGLSHAGLASKLGFAESTIKTWERTAPPVWAHPVMIGLTALSLMQ</sequence>
<reference evidence="2 3" key="1">
    <citation type="submission" date="2017-04" db="EMBL/GenBank/DDBJ databases">
        <title>Presence of VIM-2 positive Pseudomonas species in chickens and their surrounding environment.</title>
        <authorList>
            <person name="Zhang R."/>
        </authorList>
    </citation>
    <scope>NUCLEOTIDE SEQUENCE [LARGE SCALE GENOMIC DNA]</scope>
    <source>
        <strain evidence="2 3">DZ-C18</strain>
    </source>
</reference>
<dbReference type="SUPFAM" id="SSF47413">
    <property type="entry name" value="lambda repressor-like DNA-binding domains"/>
    <property type="match status" value="2"/>
</dbReference>
<dbReference type="EMBL" id="NBWC01000049">
    <property type="protein sequence ID" value="ORL58639.1"/>
    <property type="molecule type" value="Genomic_DNA"/>
</dbReference>
<dbReference type="Proteomes" id="UP000193675">
    <property type="component" value="Unassembled WGS sequence"/>
</dbReference>
<dbReference type="PROSITE" id="PS50943">
    <property type="entry name" value="HTH_CROC1"/>
    <property type="match status" value="1"/>
</dbReference>
<dbReference type="InterPro" id="IPR001387">
    <property type="entry name" value="Cro/C1-type_HTH"/>
</dbReference>
<dbReference type="GO" id="GO:0003677">
    <property type="term" value="F:DNA binding"/>
    <property type="evidence" value="ECO:0007669"/>
    <property type="project" value="InterPro"/>
</dbReference>
<dbReference type="CDD" id="cd00093">
    <property type="entry name" value="HTH_XRE"/>
    <property type="match status" value="2"/>
</dbReference>
<dbReference type="OrthoDB" id="9790252at2"/>
<dbReference type="AlphaFoldDB" id="A0A1X0ZME2"/>
<comment type="caution">
    <text evidence="2">The sequence shown here is derived from an EMBL/GenBank/DDBJ whole genome shotgun (WGS) entry which is preliminary data.</text>
</comment>
<evidence type="ECO:0000313" key="2">
    <source>
        <dbReference type="EMBL" id="ORL58639.1"/>
    </source>
</evidence>
<feature type="domain" description="HTH cro/C1-type" evidence="1">
    <location>
        <begin position="15"/>
        <end position="40"/>
    </location>
</feature>
<evidence type="ECO:0000259" key="1">
    <source>
        <dbReference type="PROSITE" id="PS50943"/>
    </source>
</evidence>
<dbReference type="Pfam" id="PF01381">
    <property type="entry name" value="HTH_3"/>
    <property type="match status" value="1"/>
</dbReference>
<dbReference type="RefSeq" id="WP_084859086.1">
    <property type="nucleotide sequence ID" value="NZ_JAZGOE010000001.1"/>
</dbReference>
<name>A0A1X0ZME2_PSEPU</name>
<accession>A0A1X0ZME2</accession>